<protein>
    <recommendedName>
        <fullName evidence="3">DUF262 domain-containing protein</fullName>
    </recommendedName>
</protein>
<dbReference type="Proteomes" id="UP000182827">
    <property type="component" value="Unassembled WGS sequence"/>
</dbReference>
<evidence type="ECO:0000313" key="2">
    <source>
        <dbReference type="Proteomes" id="UP000182827"/>
    </source>
</evidence>
<dbReference type="EMBL" id="FOZU01000029">
    <property type="protein sequence ID" value="SFT15246.1"/>
    <property type="molecule type" value="Genomic_DNA"/>
</dbReference>
<organism evidence="1 2">
    <name type="scientific">Acinetobacter bohemicus</name>
    <dbReference type="NCBI Taxonomy" id="1435036"/>
    <lineage>
        <taxon>Bacteria</taxon>
        <taxon>Pseudomonadati</taxon>
        <taxon>Pseudomonadota</taxon>
        <taxon>Gammaproteobacteria</taxon>
        <taxon>Moraxellales</taxon>
        <taxon>Moraxellaceae</taxon>
        <taxon>Acinetobacter</taxon>
    </lineage>
</organism>
<reference evidence="2" key="1">
    <citation type="submission" date="2016-10" db="EMBL/GenBank/DDBJ databases">
        <authorList>
            <person name="Varghese N."/>
            <person name="Submissions S."/>
        </authorList>
    </citation>
    <scope>NUCLEOTIDE SEQUENCE [LARGE SCALE GENOMIC DNA]</scope>
    <source>
        <strain evidence="2">ANC 5076</strain>
    </source>
</reference>
<gene>
    <name evidence="1" type="ORF">SAMN05444586_102946</name>
</gene>
<dbReference type="AlphaFoldDB" id="A0A1I6VNG2"/>
<evidence type="ECO:0008006" key="3">
    <source>
        <dbReference type="Google" id="ProtNLM"/>
    </source>
</evidence>
<evidence type="ECO:0000313" key="1">
    <source>
        <dbReference type="EMBL" id="SFT15246.1"/>
    </source>
</evidence>
<sequence length="104" mass="12323">MNNYVLYWKDIKNNIYIIDGAHRISSIYAWINRYFADDQVSQAPNFNDEQKEDIRYIRTQLGDLADFQKICSDPQFAAQKAKLEDIQISFRQVLGTPEEVRRVF</sequence>
<keyword evidence="2" id="KW-1185">Reference proteome</keyword>
<proteinExistence type="predicted"/>
<accession>A0A1I6VNG2</accession>
<name>A0A1I6VNG2_9GAMM</name>